<keyword evidence="8" id="KW-0804">Transcription</keyword>
<dbReference type="Proteomes" id="UP000001997">
    <property type="component" value="Unassembled WGS sequence"/>
</dbReference>
<dbReference type="InterPro" id="IPR023696">
    <property type="entry name" value="Ureohydrolase_dom_sf"/>
</dbReference>
<feature type="region of interest" description="Disordered" evidence="12">
    <location>
        <begin position="123"/>
        <end position="163"/>
    </location>
</feature>
<dbReference type="GO" id="GO:0141221">
    <property type="term" value="F:histone deacetylase activity, hydrolytic mechanism"/>
    <property type="evidence" value="ECO:0007669"/>
    <property type="project" value="UniProtKB-EC"/>
</dbReference>
<dbReference type="InterPro" id="IPR037138">
    <property type="entry name" value="His_deacetylse_dom_sf"/>
</dbReference>
<dbReference type="GO" id="GO:0070823">
    <property type="term" value="C:HDA1 complex"/>
    <property type="evidence" value="ECO:0007669"/>
    <property type="project" value="EnsemblFungi"/>
</dbReference>
<evidence type="ECO:0000256" key="11">
    <source>
        <dbReference type="ARBA" id="ARBA00068004"/>
    </source>
</evidence>
<dbReference type="GeneID" id="5126250"/>
<dbReference type="OMA" id="VIIDWDI"/>
<dbReference type="EC" id="3.5.1.98" evidence="3"/>
<protein>
    <recommendedName>
        <fullName evidence="11">Histone deacetylase HDA1</fullName>
        <ecNumber evidence="3">3.5.1.98</ecNumber>
    </recommendedName>
</protein>
<dbReference type="InterPro" id="IPR017321">
    <property type="entry name" value="Hist_deAcase_II_yeast"/>
</dbReference>
<dbReference type="RefSeq" id="XP_001484498.2">
    <property type="nucleotide sequence ID" value="XM_001484448.1"/>
</dbReference>
<evidence type="ECO:0000256" key="7">
    <source>
        <dbReference type="ARBA" id="ARBA00023015"/>
    </source>
</evidence>
<evidence type="ECO:0000256" key="4">
    <source>
        <dbReference type="ARBA" id="ARBA00022491"/>
    </source>
</evidence>
<dbReference type="PIRSF" id="PIRSF037919">
    <property type="entry name" value="HDAC_II_yeast"/>
    <property type="match status" value="1"/>
</dbReference>
<keyword evidence="9" id="KW-0539">Nucleus</keyword>
<dbReference type="GO" id="GO:0003682">
    <property type="term" value="F:chromatin binding"/>
    <property type="evidence" value="ECO:0007669"/>
    <property type="project" value="EnsemblFungi"/>
</dbReference>
<dbReference type="InterPro" id="IPR019154">
    <property type="entry name" value="Arb2-like_domain"/>
</dbReference>
<dbReference type="GO" id="GO:0000122">
    <property type="term" value="P:negative regulation of transcription by RNA polymerase II"/>
    <property type="evidence" value="ECO:0007669"/>
    <property type="project" value="EnsemblFungi"/>
</dbReference>
<evidence type="ECO:0000313" key="16">
    <source>
        <dbReference type="Proteomes" id="UP000001997"/>
    </source>
</evidence>
<dbReference type="HOGENOM" id="CLU_007727_4_2_1"/>
<dbReference type="GO" id="GO:0042802">
    <property type="term" value="F:identical protein binding"/>
    <property type="evidence" value="ECO:0007669"/>
    <property type="project" value="EnsemblFungi"/>
</dbReference>
<dbReference type="GO" id="GO:0045944">
    <property type="term" value="P:positive regulation of transcription by RNA polymerase II"/>
    <property type="evidence" value="ECO:0007669"/>
    <property type="project" value="EnsemblFungi"/>
</dbReference>
<name>A5DKS8_PICGU</name>
<dbReference type="ESTHER" id="picgu-a5dks8">
    <property type="family name" value="Arb2_domain"/>
</dbReference>
<dbReference type="FunCoup" id="A5DKS8">
    <property type="interactions" value="169"/>
</dbReference>
<dbReference type="eggNOG" id="KOG1343">
    <property type="taxonomic scope" value="Eukaryota"/>
</dbReference>
<feature type="domain" description="Arb2-like" evidence="14">
    <location>
        <begin position="609"/>
        <end position="902"/>
    </location>
</feature>
<dbReference type="SUPFAM" id="SSF52768">
    <property type="entry name" value="Arginase/deacetylase"/>
    <property type="match status" value="1"/>
</dbReference>
<comment type="catalytic activity">
    <reaction evidence="10">
        <text>N(6)-acetyl-L-lysyl-[histone] + H2O = L-lysyl-[histone] + acetate</text>
        <dbReference type="Rhea" id="RHEA:58196"/>
        <dbReference type="Rhea" id="RHEA-COMP:9845"/>
        <dbReference type="Rhea" id="RHEA-COMP:11338"/>
        <dbReference type="ChEBI" id="CHEBI:15377"/>
        <dbReference type="ChEBI" id="CHEBI:29969"/>
        <dbReference type="ChEBI" id="CHEBI:30089"/>
        <dbReference type="ChEBI" id="CHEBI:61930"/>
        <dbReference type="EC" id="3.5.1.98"/>
    </reaction>
</comment>
<comment type="subcellular location">
    <subcellularLocation>
        <location evidence="1">Nucleus</location>
    </subcellularLocation>
</comment>
<dbReference type="InterPro" id="IPR000286">
    <property type="entry name" value="HDACs"/>
</dbReference>
<dbReference type="AlphaFoldDB" id="A5DKS8"/>
<keyword evidence="16" id="KW-1185">Reference proteome</keyword>
<keyword evidence="5" id="KW-0378">Hydrolase</keyword>
<evidence type="ECO:0000259" key="13">
    <source>
        <dbReference type="Pfam" id="PF00850"/>
    </source>
</evidence>
<keyword evidence="7" id="KW-0805">Transcription regulation</keyword>
<evidence type="ECO:0000256" key="9">
    <source>
        <dbReference type="ARBA" id="ARBA00023242"/>
    </source>
</evidence>
<dbReference type="Gene3D" id="3.40.800.20">
    <property type="entry name" value="Histone deacetylase domain"/>
    <property type="match status" value="1"/>
</dbReference>
<evidence type="ECO:0000256" key="3">
    <source>
        <dbReference type="ARBA" id="ARBA00012111"/>
    </source>
</evidence>
<dbReference type="InterPro" id="IPR023801">
    <property type="entry name" value="His_deacetylse_dom"/>
</dbReference>
<dbReference type="InParanoid" id="A5DKS8"/>
<gene>
    <name evidence="15" type="ORF">PGUG_03879</name>
</gene>
<dbReference type="PRINTS" id="PR01270">
    <property type="entry name" value="HDASUPER"/>
</dbReference>
<dbReference type="Pfam" id="PF09757">
    <property type="entry name" value="Arb2-like"/>
    <property type="match status" value="1"/>
</dbReference>
<evidence type="ECO:0000256" key="12">
    <source>
        <dbReference type="SAM" id="MobiDB-lite"/>
    </source>
</evidence>
<organism evidence="15 16">
    <name type="scientific">Meyerozyma guilliermondii (strain ATCC 6260 / CBS 566 / DSM 6381 / JCM 1539 / NBRC 10279 / NRRL Y-324)</name>
    <name type="common">Yeast</name>
    <name type="synonym">Candida guilliermondii</name>
    <dbReference type="NCBI Taxonomy" id="294746"/>
    <lineage>
        <taxon>Eukaryota</taxon>
        <taxon>Fungi</taxon>
        <taxon>Dikarya</taxon>
        <taxon>Ascomycota</taxon>
        <taxon>Saccharomycotina</taxon>
        <taxon>Pichiomycetes</taxon>
        <taxon>Debaryomycetaceae</taxon>
        <taxon>Meyerozyma</taxon>
    </lineage>
</organism>
<proteinExistence type="inferred from homology"/>
<evidence type="ECO:0000256" key="8">
    <source>
        <dbReference type="ARBA" id="ARBA00023163"/>
    </source>
</evidence>
<keyword evidence="4" id="KW-0678">Repressor</keyword>
<comment type="similarity">
    <text evidence="2">Belongs to the histone deacetylase family. HD type 2 subfamily.</text>
</comment>
<dbReference type="Pfam" id="PF00850">
    <property type="entry name" value="Hist_deacetyl"/>
    <property type="match status" value="1"/>
</dbReference>
<evidence type="ECO:0000256" key="6">
    <source>
        <dbReference type="ARBA" id="ARBA00022853"/>
    </source>
</evidence>
<dbReference type="VEuPathDB" id="FungiDB:PGUG_03879"/>
<reference evidence="15 16" key="1">
    <citation type="journal article" date="2009" name="Nature">
        <title>Evolution of pathogenicity and sexual reproduction in eight Candida genomes.</title>
        <authorList>
            <person name="Butler G."/>
            <person name="Rasmussen M.D."/>
            <person name="Lin M.F."/>
            <person name="Santos M.A."/>
            <person name="Sakthikumar S."/>
            <person name="Munro C.A."/>
            <person name="Rheinbay E."/>
            <person name="Grabherr M."/>
            <person name="Forche A."/>
            <person name="Reedy J.L."/>
            <person name="Agrafioti I."/>
            <person name="Arnaud M.B."/>
            <person name="Bates S."/>
            <person name="Brown A.J."/>
            <person name="Brunke S."/>
            <person name="Costanzo M.C."/>
            <person name="Fitzpatrick D.A."/>
            <person name="de Groot P.W."/>
            <person name="Harris D."/>
            <person name="Hoyer L.L."/>
            <person name="Hube B."/>
            <person name="Klis F.M."/>
            <person name="Kodira C."/>
            <person name="Lennard N."/>
            <person name="Logue M.E."/>
            <person name="Martin R."/>
            <person name="Neiman A.M."/>
            <person name="Nikolaou E."/>
            <person name="Quail M.A."/>
            <person name="Quinn J."/>
            <person name="Santos M.C."/>
            <person name="Schmitzberger F.F."/>
            <person name="Sherlock G."/>
            <person name="Shah P."/>
            <person name="Silverstein K.A."/>
            <person name="Skrzypek M.S."/>
            <person name="Soll D."/>
            <person name="Staggs R."/>
            <person name="Stansfield I."/>
            <person name="Stumpf M.P."/>
            <person name="Sudbery P.E."/>
            <person name="Srikantha T."/>
            <person name="Zeng Q."/>
            <person name="Berman J."/>
            <person name="Berriman M."/>
            <person name="Heitman J."/>
            <person name="Gow N.A."/>
            <person name="Lorenz M.C."/>
            <person name="Birren B.W."/>
            <person name="Kellis M."/>
            <person name="Cuomo C.A."/>
        </authorList>
    </citation>
    <scope>NUCLEOTIDE SEQUENCE [LARGE SCALE GENOMIC DNA]</scope>
    <source>
        <strain evidence="16">ATCC 6260 / CBS 566 / DSM 6381 / JCM 1539 / NBRC 10279 / NRRL Y-324</strain>
    </source>
</reference>
<dbReference type="GO" id="GO:0040029">
    <property type="term" value="P:epigenetic regulation of gene expression"/>
    <property type="evidence" value="ECO:0007669"/>
    <property type="project" value="TreeGrafter"/>
</dbReference>
<feature type="compositionally biased region" description="Basic and acidic residues" evidence="12">
    <location>
        <begin position="133"/>
        <end position="163"/>
    </location>
</feature>
<dbReference type="OrthoDB" id="424012at2759"/>
<evidence type="ECO:0000256" key="10">
    <source>
        <dbReference type="ARBA" id="ARBA00048287"/>
    </source>
</evidence>
<feature type="domain" description="Histone deacetylase" evidence="13">
    <location>
        <begin position="236"/>
        <end position="547"/>
    </location>
</feature>
<accession>A5DKS8</accession>
<evidence type="ECO:0000256" key="1">
    <source>
        <dbReference type="ARBA" id="ARBA00004123"/>
    </source>
</evidence>
<dbReference type="STRING" id="294746.A5DKS8"/>
<dbReference type="PANTHER" id="PTHR10625:SF5">
    <property type="entry name" value="HISTONE DEACETYLASE"/>
    <property type="match status" value="1"/>
</dbReference>
<dbReference type="EMBL" id="CH408158">
    <property type="protein sequence ID" value="EDK39781.2"/>
    <property type="molecule type" value="Genomic_DNA"/>
</dbReference>
<evidence type="ECO:0000313" key="15">
    <source>
        <dbReference type="EMBL" id="EDK39781.2"/>
    </source>
</evidence>
<evidence type="ECO:0000256" key="5">
    <source>
        <dbReference type="ARBA" id="ARBA00022801"/>
    </source>
</evidence>
<dbReference type="PANTHER" id="PTHR10625">
    <property type="entry name" value="HISTONE DEACETYLASE HDAC1-RELATED"/>
    <property type="match status" value="1"/>
</dbReference>
<sequence length="910" mass="100887">MPIEKDACETHISVREAAGAWVKAILQKPFLSNYYQGADYHYLLDRISRSIPRPCIKVARMSTPGYIYRFAWQAAACGVPVSAVASFRLSGNEIFISLFLYCSIFSQNNRGAHEVVNNMSQFEDTPQAPGAMKLEDTSSRQTPELDGKHPLENHDGDTNGAENKRIKLEEHTESKNGPTKAEPMSVASKENGGMVVVPPAQPQLFYVPLKTGLVYDVRMRYHAKIFTSYFEYIDPHPEDPRRIYRIYKKLAETGLIHDTSLSGSDHLGPYMTKIPVREATAEEILEVHSKEHLSYIQSTEKMSRDQLLEETEKGDSIYVNNDSYLSAKLSCGGAIEACKAVVEGTVKNSMAIVRPPGHHAEPDTPGGFCLFSNVAVAAKNILKNYPESVRRIVIIDWDIHHGNGTQKAFYNDPRVLYISLHRYENGRFYPGTKYGHYSNVGEGPGEGYSVNIPWNCPGKGDGDYVYAFNKIILPVINEFNPDLLIVSSGFDAADGDIIGGCHVTPVGYGYMTHLLKGIARGNLAVILEGGYNLDSITNGALAVTKVLLGEPPENTISALPSSDTIETVDEVMKALAQYWKCMRIGMPKQSFEDVFDLSTNTNAYKLTNIADTIRSHQANELFEKYNFVNLPIVTAATADTKSSYFTDMPSRKDDLILASPDIYNAETLVVTIHDPHEIWANIEPNSGTIDGGSSVVLEHPMVQIMEKVKSELAESSEPSNEKLGFMDIEIPSLALPSKPIGSLANPSVSTYSPTIFSQELLLYVWDNYITYFSNIKKIVFVGFGDAYQAIVHLYSKRPPQEIKEVVKGTIAFAAKSPLKPLVSVMDESMVDWYYQNSVVFTSHLNSCWTSTGSGRAADSADENKRPRRKFGRVLKSGSDNLWDVISDKFNEGIDFVLDSIEDLSGTEESS</sequence>
<dbReference type="KEGG" id="pgu:PGUG_03879"/>
<keyword evidence="6" id="KW-0156">Chromatin regulator</keyword>
<evidence type="ECO:0000256" key="2">
    <source>
        <dbReference type="ARBA" id="ARBA00007738"/>
    </source>
</evidence>
<dbReference type="FunFam" id="3.40.800.20:FF:000005">
    <property type="entry name" value="histone deacetylase 6"/>
    <property type="match status" value="1"/>
</dbReference>
<evidence type="ECO:0000259" key="14">
    <source>
        <dbReference type="Pfam" id="PF09757"/>
    </source>
</evidence>